<keyword evidence="3" id="KW-0067">ATP-binding</keyword>
<dbReference type="SMART" id="SM00796">
    <property type="entry name" value="AHS1"/>
    <property type="match status" value="1"/>
</dbReference>
<dbReference type="GO" id="GO:0016787">
    <property type="term" value="F:hydrolase activity"/>
    <property type="evidence" value="ECO:0007669"/>
    <property type="project" value="UniProtKB-KW"/>
</dbReference>
<keyword evidence="7" id="KW-0456">Lyase</keyword>
<evidence type="ECO:0000256" key="1">
    <source>
        <dbReference type="ARBA" id="ARBA00022741"/>
    </source>
</evidence>
<organism evidence="7 8">
    <name type="scientific">Bifidobacterium parmae</name>
    <dbReference type="NCBI Taxonomy" id="361854"/>
    <lineage>
        <taxon>Bacteria</taxon>
        <taxon>Bacillati</taxon>
        <taxon>Actinomycetota</taxon>
        <taxon>Actinomycetes</taxon>
        <taxon>Bifidobacteriales</taxon>
        <taxon>Bifidobacteriaceae</taxon>
        <taxon>Bifidobacterium</taxon>
    </lineage>
</organism>
<feature type="domain" description="Carboxyltransferase" evidence="6">
    <location>
        <begin position="439"/>
        <end position="773"/>
    </location>
</feature>
<proteinExistence type="predicted"/>
<dbReference type="InterPro" id="IPR052708">
    <property type="entry name" value="PxpC"/>
</dbReference>
<evidence type="ECO:0000256" key="3">
    <source>
        <dbReference type="ARBA" id="ARBA00022840"/>
    </source>
</evidence>
<gene>
    <name evidence="7" type="ORF">Uis4E_1128</name>
</gene>
<dbReference type="SMART" id="SM00797">
    <property type="entry name" value="AHS2"/>
    <property type="match status" value="1"/>
</dbReference>
<evidence type="ECO:0000313" key="7">
    <source>
        <dbReference type="EMBL" id="PLS28764.1"/>
    </source>
</evidence>
<feature type="compositionally biased region" description="Low complexity" evidence="4">
    <location>
        <begin position="620"/>
        <end position="632"/>
    </location>
</feature>
<accession>A0A2N5J3G2</accession>
<reference evidence="7 8" key="1">
    <citation type="submission" date="2017-07" db="EMBL/GenBank/DDBJ databases">
        <title>Bifidobacterium novel species.</title>
        <authorList>
            <person name="Lugli G.A."/>
            <person name="Milani C."/>
            <person name="Duranti S."/>
            <person name="Mangifesta M."/>
        </authorList>
    </citation>
    <scope>NUCLEOTIDE SEQUENCE [LARGE SCALE GENOMIC DNA]</scope>
    <source>
        <strain evidence="7 8">77</strain>
    </source>
</reference>
<keyword evidence="1" id="KW-0547">Nucleotide-binding</keyword>
<feature type="domain" description="Carboxyltransferase" evidence="5">
    <location>
        <begin position="29"/>
        <end position="281"/>
    </location>
</feature>
<evidence type="ECO:0000259" key="5">
    <source>
        <dbReference type="SMART" id="SM00796"/>
    </source>
</evidence>
<feature type="region of interest" description="Disordered" evidence="4">
    <location>
        <begin position="610"/>
        <end position="633"/>
    </location>
</feature>
<dbReference type="EMBL" id="NMWT01000013">
    <property type="protein sequence ID" value="PLS28764.1"/>
    <property type="molecule type" value="Genomic_DNA"/>
</dbReference>
<dbReference type="AlphaFoldDB" id="A0A2N5J3G2"/>
<protein>
    <submittedName>
        <fullName evidence="7">Urea amidolyase</fullName>
    </submittedName>
</protein>
<dbReference type="Proteomes" id="UP000235034">
    <property type="component" value="Unassembled WGS sequence"/>
</dbReference>
<feature type="region of interest" description="Disordered" evidence="4">
    <location>
        <begin position="323"/>
        <end position="366"/>
    </location>
</feature>
<dbReference type="PANTHER" id="PTHR43309:SF3">
    <property type="entry name" value="5-OXOPROLINASE SUBUNIT C"/>
    <property type="match status" value="1"/>
</dbReference>
<evidence type="ECO:0000259" key="6">
    <source>
        <dbReference type="SMART" id="SM00797"/>
    </source>
</evidence>
<dbReference type="Gene3D" id="2.40.100.10">
    <property type="entry name" value="Cyclophilin-like"/>
    <property type="match status" value="2"/>
</dbReference>
<dbReference type="Pfam" id="PF02682">
    <property type="entry name" value="CT_C_D"/>
    <property type="match status" value="1"/>
</dbReference>
<evidence type="ECO:0000256" key="2">
    <source>
        <dbReference type="ARBA" id="ARBA00022801"/>
    </source>
</evidence>
<keyword evidence="2" id="KW-0378">Hydrolase</keyword>
<keyword evidence="8" id="KW-1185">Reference proteome</keyword>
<evidence type="ECO:0000256" key="4">
    <source>
        <dbReference type="SAM" id="MobiDB-lite"/>
    </source>
</evidence>
<feature type="compositionally biased region" description="Gly residues" evidence="4">
    <location>
        <begin position="505"/>
        <end position="518"/>
    </location>
</feature>
<feature type="region of interest" description="Disordered" evidence="4">
    <location>
        <begin position="499"/>
        <end position="525"/>
    </location>
</feature>
<feature type="compositionally biased region" description="Low complexity" evidence="4">
    <location>
        <begin position="345"/>
        <end position="362"/>
    </location>
</feature>
<sequence length="775" mass="79653">MTDAGNDVAAGTMASTETGATTGATAGALRFLPCGESAMIVECADLDAALELYAAIDAAVDAARSAFRGSRRGSDGTTPTRLTPGAPASGGGMTTFAAVTTVLPAARTVYVAFDPLAAAMNVHGSSMNVHGSRADVQGSETNVRDFRSVLQSRIADLHGGVLKAHDSRVVEIPVVYDGEDLGNVATLLGISPEQVVARHSGHPWKVAFGGFAPGFDYLVGGDPIFDVPRRKAPRLAVPAGSVGLAGTFSGVYPRASSGGWQLIGRTSVPMWNDAMDSPALLRPGDTVRFTPTRAEATAQRALQDATPHVAPKHLHDASENLHDVSETPHDTASTPHVDGPTTHIASSSAPAPTSAPAGGTSPYSERRGRLQAMCEPTGEPMRNRLKAVRNCGCSREAGGGGQLDSPTGTASVTSSVPTLEVVNPGVLATFQDAGRNAPEMGVTGSGAADPRAFRLANELVGNPAHTPVIELTAGNASFTAHGDLTIAVTGAPVPITITAADSTPAGGGSREAGGGGHRAGIRRNPEPAFPITRQEAFLLRDGETVTIGAPVAGLRDYIAVRGGFQVPTILDSASTDTMSGIGPAPLKHGDLLPIRPISRLPHPIATIGLPQPWPDDLPRTATSTDASASTPTELAVTLGPRDDWFTDAGIATFLGTTWTVTAQSNRVGLRLAATTPAAAPTTDPSPAIERRDPHAELKSEATIPGSIEVPGNGLPLIFLRDQPVTGGYPVIAVLTRTALATAGQLPPGAQVRFTINASIHDPAPLDRGAVRRTPD</sequence>
<dbReference type="InterPro" id="IPR003833">
    <property type="entry name" value="CT_C_D"/>
</dbReference>
<comment type="caution">
    <text evidence="7">The sequence shown here is derived from an EMBL/GenBank/DDBJ whole genome shotgun (WGS) entry which is preliminary data.</text>
</comment>
<dbReference type="PANTHER" id="PTHR43309">
    <property type="entry name" value="5-OXOPROLINASE SUBUNIT C"/>
    <property type="match status" value="1"/>
</dbReference>
<evidence type="ECO:0000313" key="8">
    <source>
        <dbReference type="Proteomes" id="UP000235034"/>
    </source>
</evidence>
<dbReference type="GO" id="GO:0005524">
    <property type="term" value="F:ATP binding"/>
    <property type="evidence" value="ECO:0007669"/>
    <property type="project" value="UniProtKB-KW"/>
</dbReference>
<dbReference type="SUPFAM" id="SSF50891">
    <property type="entry name" value="Cyclophilin-like"/>
    <property type="match status" value="2"/>
</dbReference>
<dbReference type="RefSeq" id="WP_243394368.1">
    <property type="nucleotide sequence ID" value="NZ_NMWT01000013.1"/>
</dbReference>
<dbReference type="InterPro" id="IPR029000">
    <property type="entry name" value="Cyclophilin-like_dom_sf"/>
</dbReference>
<dbReference type="GO" id="GO:0016829">
    <property type="term" value="F:lyase activity"/>
    <property type="evidence" value="ECO:0007669"/>
    <property type="project" value="UniProtKB-KW"/>
</dbReference>
<dbReference type="Pfam" id="PF02626">
    <property type="entry name" value="CT_A_B"/>
    <property type="match status" value="1"/>
</dbReference>
<feature type="region of interest" description="Disordered" evidence="4">
    <location>
        <begin position="67"/>
        <end position="90"/>
    </location>
</feature>
<name>A0A2N5J3G2_9BIFI</name>
<dbReference type="InterPro" id="IPR003778">
    <property type="entry name" value="CT_A_B"/>
</dbReference>